<evidence type="ECO:0000313" key="3">
    <source>
        <dbReference type="Proteomes" id="UP001430953"/>
    </source>
</evidence>
<organism evidence="2 3">
    <name type="scientific">Cardiocondyla obscurior</name>
    <dbReference type="NCBI Taxonomy" id="286306"/>
    <lineage>
        <taxon>Eukaryota</taxon>
        <taxon>Metazoa</taxon>
        <taxon>Ecdysozoa</taxon>
        <taxon>Arthropoda</taxon>
        <taxon>Hexapoda</taxon>
        <taxon>Insecta</taxon>
        <taxon>Pterygota</taxon>
        <taxon>Neoptera</taxon>
        <taxon>Endopterygota</taxon>
        <taxon>Hymenoptera</taxon>
        <taxon>Apocrita</taxon>
        <taxon>Aculeata</taxon>
        <taxon>Formicoidea</taxon>
        <taxon>Formicidae</taxon>
        <taxon>Myrmicinae</taxon>
        <taxon>Cardiocondyla</taxon>
    </lineage>
</organism>
<feature type="region of interest" description="Disordered" evidence="1">
    <location>
        <begin position="1"/>
        <end position="20"/>
    </location>
</feature>
<name>A0AAW2EMI4_9HYME</name>
<dbReference type="EMBL" id="JADYXP020000021">
    <property type="protein sequence ID" value="KAL0103586.1"/>
    <property type="molecule type" value="Genomic_DNA"/>
</dbReference>
<feature type="compositionally biased region" description="Basic and acidic residues" evidence="1">
    <location>
        <begin position="1"/>
        <end position="11"/>
    </location>
</feature>
<keyword evidence="3" id="KW-1185">Reference proteome</keyword>
<dbReference type="Proteomes" id="UP001430953">
    <property type="component" value="Unassembled WGS sequence"/>
</dbReference>
<feature type="region of interest" description="Disordered" evidence="1">
    <location>
        <begin position="67"/>
        <end position="86"/>
    </location>
</feature>
<gene>
    <name evidence="2" type="ORF">PUN28_017690</name>
</gene>
<comment type="caution">
    <text evidence="2">The sequence shown here is derived from an EMBL/GenBank/DDBJ whole genome shotgun (WGS) entry which is preliminary data.</text>
</comment>
<reference evidence="2 3" key="1">
    <citation type="submission" date="2023-03" db="EMBL/GenBank/DDBJ databases">
        <title>High recombination rates correlate with genetic variation in Cardiocondyla obscurior ants.</title>
        <authorList>
            <person name="Errbii M."/>
        </authorList>
    </citation>
    <scope>NUCLEOTIDE SEQUENCE [LARGE SCALE GENOMIC DNA]</scope>
    <source>
        <strain evidence="2">Alpha-2009</strain>
        <tissue evidence="2">Whole body</tissue>
    </source>
</reference>
<sequence>MARHVPAERMSRPTRRHHASAEQLIATGRNLQLRCMQIGDLCAEGGLVTTSQLRGGAGSGWASCIGGPTYSHRQNSTNSDEAHSDW</sequence>
<protein>
    <submittedName>
        <fullName evidence="2">Uncharacterized protein</fullName>
    </submittedName>
</protein>
<evidence type="ECO:0000313" key="2">
    <source>
        <dbReference type="EMBL" id="KAL0103586.1"/>
    </source>
</evidence>
<evidence type="ECO:0000256" key="1">
    <source>
        <dbReference type="SAM" id="MobiDB-lite"/>
    </source>
</evidence>
<proteinExistence type="predicted"/>
<dbReference type="AlphaFoldDB" id="A0AAW2EMI4"/>
<accession>A0AAW2EMI4</accession>